<proteinExistence type="predicted"/>
<organism evidence="3 4">
    <name type="scientific">Sporothrix bragantina</name>
    <dbReference type="NCBI Taxonomy" id="671064"/>
    <lineage>
        <taxon>Eukaryota</taxon>
        <taxon>Fungi</taxon>
        <taxon>Dikarya</taxon>
        <taxon>Ascomycota</taxon>
        <taxon>Pezizomycotina</taxon>
        <taxon>Sordariomycetes</taxon>
        <taxon>Sordariomycetidae</taxon>
        <taxon>Ophiostomatales</taxon>
        <taxon>Ophiostomataceae</taxon>
        <taxon>Sporothrix</taxon>
    </lineage>
</organism>
<evidence type="ECO:0000259" key="2">
    <source>
        <dbReference type="Pfam" id="PF00266"/>
    </source>
</evidence>
<sequence>MTSILDSYPEYGTTSHLDTMRHTEYGYLDEQDHVYLDYTGSGLAARAQHRAHAQRQAEFVLGNPHSVSPTSELATDLVEKTRARVLQHFNASPDEYAVVFTPNATGAARLIGEAYQFAGASSSKFKKKGHKPKQRLVLTADNHNSLNGLREYARRQGVSTTYVQSEMPDLHINEQTLLNALGPEMPEMASTKSKSTNNSKSKPNRNRNSGTKASPWKKLLSGVLCGLLDVDEEEEHEANEKNGHAEDSDAGVTQLPHHTDHDHGHERGLFAYPAQSNFSGVRHPLRWIDEAQRRGYDVLLDAAAYLPTSTLDLQQYHPDFVLVSWYKLFGYPTGVGCLVARREALARLDRPWFSGGTIRAVSVGLDWHAPAHRVEAQFEDGTVNFQAIPDVYTGLEWLASSDKESGIGGMKAVGTRVRCLTGWFLDRLVVLRHSNGQPMIRLYGPDHCLPDGSNRGGTVTFNFLDPQGQIIDERVVASEAAVERISLRTGCFCNPGAGETALGFSRAELRVLQALAANSKPASSHSSHITIPPLSLPTPTLDSKMTLKKDDSQNGHGRSNSSESLVSAKADSAKELTRTESAEPSPASSSATSTKSANTGADKQLAKSTSSTSLASSTATSTTSDDDWPIAGAVRVSFGVASNTVDVDKFFAFARRAFRDRAADNTGLGPRVEC</sequence>
<feature type="compositionally biased region" description="Basic and acidic residues" evidence="1">
    <location>
        <begin position="238"/>
        <end position="247"/>
    </location>
</feature>
<dbReference type="PANTHER" id="PTHR14237:SF19">
    <property type="entry name" value="MITOCHONDRIAL AMIDOXIME REDUCING COMPONENT 1"/>
    <property type="match status" value="1"/>
</dbReference>
<dbReference type="Pfam" id="PF00266">
    <property type="entry name" value="Aminotran_5"/>
    <property type="match status" value="1"/>
</dbReference>
<feature type="compositionally biased region" description="Low complexity" evidence="1">
    <location>
        <begin position="529"/>
        <end position="541"/>
    </location>
</feature>
<feature type="compositionally biased region" description="Low complexity" evidence="1">
    <location>
        <begin position="190"/>
        <end position="209"/>
    </location>
</feature>
<dbReference type="Gene3D" id="3.40.640.10">
    <property type="entry name" value="Type I PLP-dependent aspartate aminotransferase-like (Major domain)"/>
    <property type="match status" value="2"/>
</dbReference>
<dbReference type="InterPro" id="IPR015421">
    <property type="entry name" value="PyrdxlP-dep_Trfase_major"/>
</dbReference>
<dbReference type="PANTHER" id="PTHR14237">
    <property type="entry name" value="MOLYBDOPTERIN COFACTOR SULFURASE MOSC"/>
    <property type="match status" value="1"/>
</dbReference>
<dbReference type="EMBL" id="CAWUHC010000024">
    <property type="protein sequence ID" value="CAK7218554.1"/>
    <property type="molecule type" value="Genomic_DNA"/>
</dbReference>
<protein>
    <recommendedName>
        <fullName evidence="2">Aminotransferase class V domain-containing protein</fullName>
    </recommendedName>
</protein>
<feature type="region of interest" description="Disordered" evidence="1">
    <location>
        <begin position="187"/>
        <end position="214"/>
    </location>
</feature>
<feature type="compositionally biased region" description="Basic and acidic residues" evidence="1">
    <location>
        <begin position="571"/>
        <end position="581"/>
    </location>
</feature>
<dbReference type="Gene3D" id="3.90.1150.10">
    <property type="entry name" value="Aspartate Aminotransferase, domain 1"/>
    <property type="match status" value="1"/>
</dbReference>
<feature type="compositionally biased region" description="Polar residues" evidence="1">
    <location>
        <begin position="554"/>
        <end position="565"/>
    </location>
</feature>
<feature type="domain" description="Aminotransferase class V" evidence="2">
    <location>
        <begin position="265"/>
        <end position="402"/>
    </location>
</feature>
<feature type="compositionally biased region" description="Low complexity" evidence="1">
    <location>
        <begin position="608"/>
        <end position="623"/>
    </location>
</feature>
<reference evidence="3 4" key="1">
    <citation type="submission" date="2024-01" db="EMBL/GenBank/DDBJ databases">
        <authorList>
            <person name="Allen C."/>
            <person name="Tagirdzhanova G."/>
        </authorList>
    </citation>
    <scope>NUCLEOTIDE SEQUENCE [LARGE SCALE GENOMIC DNA]</scope>
</reference>
<dbReference type="Proteomes" id="UP001642406">
    <property type="component" value="Unassembled WGS sequence"/>
</dbReference>
<gene>
    <name evidence="3" type="ORF">SBRCBS47491_003544</name>
</gene>
<name>A0ABP0BG47_9PEZI</name>
<feature type="region of interest" description="Disordered" evidence="1">
    <location>
        <begin position="521"/>
        <end position="628"/>
    </location>
</feature>
<accession>A0ABP0BG47</accession>
<feature type="compositionally biased region" description="Low complexity" evidence="1">
    <location>
        <begin position="582"/>
        <end position="599"/>
    </location>
</feature>
<dbReference type="SUPFAM" id="SSF53383">
    <property type="entry name" value="PLP-dependent transferases"/>
    <property type="match status" value="2"/>
</dbReference>
<comment type="caution">
    <text evidence="3">The sequence shown here is derived from an EMBL/GenBank/DDBJ whole genome shotgun (WGS) entry which is preliminary data.</text>
</comment>
<evidence type="ECO:0000313" key="3">
    <source>
        <dbReference type="EMBL" id="CAK7218554.1"/>
    </source>
</evidence>
<dbReference type="InterPro" id="IPR015422">
    <property type="entry name" value="PyrdxlP-dep_Trfase_small"/>
</dbReference>
<feature type="region of interest" description="Disordered" evidence="1">
    <location>
        <begin position="233"/>
        <end position="266"/>
    </location>
</feature>
<keyword evidence="4" id="KW-1185">Reference proteome</keyword>
<evidence type="ECO:0000313" key="4">
    <source>
        <dbReference type="Proteomes" id="UP001642406"/>
    </source>
</evidence>
<dbReference type="InterPro" id="IPR000192">
    <property type="entry name" value="Aminotrans_V_dom"/>
</dbReference>
<feature type="compositionally biased region" description="Basic and acidic residues" evidence="1">
    <location>
        <begin position="257"/>
        <end position="266"/>
    </location>
</feature>
<evidence type="ECO:0000256" key="1">
    <source>
        <dbReference type="SAM" id="MobiDB-lite"/>
    </source>
</evidence>
<dbReference type="InterPro" id="IPR015424">
    <property type="entry name" value="PyrdxlP-dep_Trfase"/>
</dbReference>